<sequence length="161" mass="18595">MTKEETVEIATLSAADTISVENDYAPVATANFSKEPVKRVVIQETFHANFQLLFRYEGAHKIRPLIILNDKSIISADELFCCAISFSVITKKSNKKLKIFESIFYKKEAVTQIKYDFSIENCSQTFRQHQLCLIENISYDNSSDTFSVRLKLYRCRKLQTM</sequence>
<dbReference type="EMBL" id="UYWW01004265">
    <property type="protein sequence ID" value="VDM13388.1"/>
    <property type="molecule type" value="Genomic_DNA"/>
</dbReference>
<evidence type="ECO:0000313" key="1">
    <source>
        <dbReference type="EMBL" id="VDM13388.1"/>
    </source>
</evidence>
<dbReference type="OrthoDB" id="10320573at2759"/>
<protein>
    <submittedName>
        <fullName evidence="1">Uncharacterized protein</fullName>
    </submittedName>
</protein>
<accession>A0A3P7FRP1</accession>
<dbReference type="Proteomes" id="UP000270924">
    <property type="component" value="Unassembled WGS sequence"/>
</dbReference>
<evidence type="ECO:0000313" key="2">
    <source>
        <dbReference type="Proteomes" id="UP000270924"/>
    </source>
</evidence>
<gene>
    <name evidence="1" type="ORF">WBA_LOCUS6774</name>
</gene>
<organism evidence="1 2">
    <name type="scientific">Wuchereria bancrofti</name>
    <dbReference type="NCBI Taxonomy" id="6293"/>
    <lineage>
        <taxon>Eukaryota</taxon>
        <taxon>Metazoa</taxon>
        <taxon>Ecdysozoa</taxon>
        <taxon>Nematoda</taxon>
        <taxon>Chromadorea</taxon>
        <taxon>Rhabditida</taxon>
        <taxon>Spirurina</taxon>
        <taxon>Spiruromorpha</taxon>
        <taxon>Filarioidea</taxon>
        <taxon>Onchocercidae</taxon>
        <taxon>Wuchereria</taxon>
    </lineage>
</organism>
<dbReference type="AlphaFoldDB" id="A0A3P7FRP1"/>
<proteinExistence type="predicted"/>
<keyword evidence="2" id="KW-1185">Reference proteome</keyword>
<dbReference type="InParanoid" id="A0A3P7FRP1"/>
<name>A0A3P7FRP1_WUCBA</name>
<reference evidence="1 2" key="1">
    <citation type="submission" date="2018-11" db="EMBL/GenBank/DDBJ databases">
        <authorList>
            <consortium name="Pathogen Informatics"/>
        </authorList>
    </citation>
    <scope>NUCLEOTIDE SEQUENCE [LARGE SCALE GENOMIC DNA]</scope>
</reference>